<sequence>MGVLNVTADSFSDGGRHLALDDAVAHAHRMVAAGADIIDVGGESTRPGAQRVDESDEELRVLPVVRALDGIVPVSVDTMRARVAASALEANATVINDVSGGLADPDMLRVVAEHHAPVILMHWVSPDDYLAGAGGRADYGGDVVGSVRDHLARRADAALAAGIDAGDVVLDPGLGFAKNANDNWALLRGLDRLLELGFPVLVAASRKRFIGSLLAGEDGEPREVSGRDAATAAITSISAAAGAWGVRVHDVKPSADAVRVAAAWTAGKAGSH</sequence>
<feature type="domain" description="Pterin-binding" evidence="10">
    <location>
        <begin position="1"/>
        <end position="259"/>
    </location>
</feature>
<evidence type="ECO:0000259" key="10">
    <source>
        <dbReference type="PROSITE" id="PS50972"/>
    </source>
</evidence>
<dbReference type="Proteomes" id="UP001589700">
    <property type="component" value="Unassembled WGS sequence"/>
</dbReference>
<evidence type="ECO:0000256" key="1">
    <source>
        <dbReference type="ARBA" id="ARBA00000012"/>
    </source>
</evidence>
<dbReference type="InterPro" id="IPR011005">
    <property type="entry name" value="Dihydropteroate_synth-like_sf"/>
</dbReference>
<dbReference type="RefSeq" id="WP_182632747.1">
    <property type="nucleotide sequence ID" value="NZ_JAALDM010000182.1"/>
</dbReference>
<dbReference type="PROSITE" id="PS00793">
    <property type="entry name" value="DHPS_2"/>
    <property type="match status" value="1"/>
</dbReference>
<reference evidence="11 12" key="1">
    <citation type="submission" date="2024-09" db="EMBL/GenBank/DDBJ databases">
        <authorList>
            <person name="Sun Q."/>
            <person name="Mori K."/>
        </authorList>
    </citation>
    <scope>NUCLEOTIDE SEQUENCE [LARGE SCALE GENOMIC DNA]</scope>
    <source>
        <strain evidence="11 12">CCM 7659</strain>
    </source>
</reference>
<evidence type="ECO:0000256" key="6">
    <source>
        <dbReference type="ARBA" id="ARBA00022679"/>
    </source>
</evidence>
<protein>
    <recommendedName>
        <fullName evidence="5">dihydropteroate synthase</fullName>
        <ecNumber evidence="5">2.5.1.15</ecNumber>
    </recommendedName>
</protein>
<keyword evidence="8" id="KW-0460">Magnesium</keyword>
<dbReference type="EMBL" id="JBHMDY010000008">
    <property type="protein sequence ID" value="MFB9260860.1"/>
    <property type="molecule type" value="Genomic_DNA"/>
</dbReference>
<evidence type="ECO:0000256" key="8">
    <source>
        <dbReference type="ARBA" id="ARBA00022842"/>
    </source>
</evidence>
<comment type="catalytic activity">
    <reaction evidence="1">
        <text>(7,8-dihydropterin-6-yl)methyl diphosphate + 4-aminobenzoate = 7,8-dihydropteroate + diphosphate</text>
        <dbReference type="Rhea" id="RHEA:19949"/>
        <dbReference type="ChEBI" id="CHEBI:17836"/>
        <dbReference type="ChEBI" id="CHEBI:17839"/>
        <dbReference type="ChEBI" id="CHEBI:33019"/>
        <dbReference type="ChEBI" id="CHEBI:72950"/>
        <dbReference type="EC" id="2.5.1.15"/>
    </reaction>
</comment>
<dbReference type="InterPro" id="IPR000489">
    <property type="entry name" value="Pterin-binding_dom"/>
</dbReference>
<evidence type="ECO:0000313" key="12">
    <source>
        <dbReference type="Proteomes" id="UP001589700"/>
    </source>
</evidence>
<proteinExistence type="inferred from homology"/>
<comment type="pathway">
    <text evidence="3">Cofactor biosynthesis; tetrahydrofolate biosynthesis; 7,8-dihydrofolate from 2-amino-4-hydroxy-6-hydroxymethyl-7,8-dihydropteridine diphosphate and 4-aminobenzoate: step 1/2.</text>
</comment>
<evidence type="ECO:0000256" key="4">
    <source>
        <dbReference type="ARBA" id="ARBA00009503"/>
    </source>
</evidence>
<evidence type="ECO:0000256" key="7">
    <source>
        <dbReference type="ARBA" id="ARBA00022723"/>
    </source>
</evidence>
<dbReference type="SUPFAM" id="SSF51717">
    <property type="entry name" value="Dihydropteroate synthetase-like"/>
    <property type="match status" value="1"/>
</dbReference>
<dbReference type="CDD" id="cd00739">
    <property type="entry name" value="DHPS"/>
    <property type="match status" value="1"/>
</dbReference>
<dbReference type="NCBIfam" id="TIGR01496">
    <property type="entry name" value="DHPS"/>
    <property type="match status" value="1"/>
</dbReference>
<dbReference type="InterPro" id="IPR006390">
    <property type="entry name" value="DHP_synth_dom"/>
</dbReference>
<organism evidence="11 12">
    <name type="scientific">Dietzia aerolata</name>
    <dbReference type="NCBI Taxonomy" id="595984"/>
    <lineage>
        <taxon>Bacteria</taxon>
        <taxon>Bacillati</taxon>
        <taxon>Actinomycetota</taxon>
        <taxon>Actinomycetes</taxon>
        <taxon>Mycobacteriales</taxon>
        <taxon>Dietziaceae</taxon>
        <taxon>Dietzia</taxon>
    </lineage>
</organism>
<evidence type="ECO:0000256" key="9">
    <source>
        <dbReference type="ARBA" id="ARBA00022909"/>
    </source>
</evidence>
<evidence type="ECO:0000256" key="2">
    <source>
        <dbReference type="ARBA" id="ARBA00001946"/>
    </source>
</evidence>
<evidence type="ECO:0000256" key="3">
    <source>
        <dbReference type="ARBA" id="ARBA00004763"/>
    </source>
</evidence>
<dbReference type="GO" id="GO:0004156">
    <property type="term" value="F:dihydropteroate synthase activity"/>
    <property type="evidence" value="ECO:0007669"/>
    <property type="project" value="UniProtKB-EC"/>
</dbReference>
<dbReference type="Gene3D" id="3.20.20.20">
    <property type="entry name" value="Dihydropteroate synthase-like"/>
    <property type="match status" value="1"/>
</dbReference>
<dbReference type="Pfam" id="PF00809">
    <property type="entry name" value="Pterin_bind"/>
    <property type="match status" value="1"/>
</dbReference>
<comment type="caution">
    <text evidence="11">The sequence shown here is derived from an EMBL/GenBank/DDBJ whole genome shotgun (WGS) entry which is preliminary data.</text>
</comment>
<dbReference type="InterPro" id="IPR045031">
    <property type="entry name" value="DHP_synth-like"/>
</dbReference>
<keyword evidence="6 11" id="KW-0808">Transferase</keyword>
<dbReference type="PANTHER" id="PTHR20941:SF1">
    <property type="entry name" value="FOLIC ACID SYNTHESIS PROTEIN FOL1"/>
    <property type="match status" value="1"/>
</dbReference>
<keyword evidence="12" id="KW-1185">Reference proteome</keyword>
<gene>
    <name evidence="11" type="primary">folP</name>
    <name evidence="11" type="ORF">ACFFVD_13725</name>
</gene>
<evidence type="ECO:0000256" key="5">
    <source>
        <dbReference type="ARBA" id="ARBA00012458"/>
    </source>
</evidence>
<evidence type="ECO:0000313" key="11">
    <source>
        <dbReference type="EMBL" id="MFB9260860.1"/>
    </source>
</evidence>
<dbReference type="PANTHER" id="PTHR20941">
    <property type="entry name" value="FOLATE SYNTHESIS PROTEINS"/>
    <property type="match status" value="1"/>
</dbReference>
<comment type="cofactor">
    <cofactor evidence="2">
        <name>Mg(2+)</name>
        <dbReference type="ChEBI" id="CHEBI:18420"/>
    </cofactor>
</comment>
<keyword evidence="9" id="KW-0289">Folate biosynthesis</keyword>
<name>A0ABV5JVE6_9ACTN</name>
<accession>A0ABV5JVE6</accession>
<dbReference type="PROSITE" id="PS50972">
    <property type="entry name" value="PTERIN_BINDING"/>
    <property type="match status" value="1"/>
</dbReference>
<comment type="similarity">
    <text evidence="4">Belongs to the DHPS family.</text>
</comment>
<keyword evidence="7" id="KW-0479">Metal-binding</keyword>
<dbReference type="EC" id="2.5.1.15" evidence="5"/>